<feature type="signal peptide" evidence="2">
    <location>
        <begin position="1"/>
        <end position="16"/>
    </location>
</feature>
<keyword evidence="4" id="KW-1185">Reference proteome</keyword>
<feature type="compositionally biased region" description="Basic and acidic residues" evidence="1">
    <location>
        <begin position="115"/>
        <end position="124"/>
    </location>
</feature>
<comment type="caution">
    <text evidence="3">The sequence shown here is derived from an EMBL/GenBank/DDBJ whole genome shotgun (WGS) entry which is preliminary data.</text>
</comment>
<dbReference type="AlphaFoldDB" id="A0AAD9EJ45"/>
<keyword evidence="2" id="KW-0732">Signal</keyword>
<organism evidence="3 4">
    <name type="scientific">Colletotrichum chrysophilum</name>
    <dbReference type="NCBI Taxonomy" id="1836956"/>
    <lineage>
        <taxon>Eukaryota</taxon>
        <taxon>Fungi</taxon>
        <taxon>Dikarya</taxon>
        <taxon>Ascomycota</taxon>
        <taxon>Pezizomycotina</taxon>
        <taxon>Sordariomycetes</taxon>
        <taxon>Hypocreomycetidae</taxon>
        <taxon>Glomerellales</taxon>
        <taxon>Glomerellaceae</taxon>
        <taxon>Colletotrichum</taxon>
        <taxon>Colletotrichum gloeosporioides species complex</taxon>
    </lineage>
</organism>
<evidence type="ECO:0000256" key="2">
    <source>
        <dbReference type="SAM" id="SignalP"/>
    </source>
</evidence>
<proteinExistence type="predicted"/>
<dbReference type="EMBL" id="JAQOWY010000228">
    <property type="protein sequence ID" value="KAK1846661.1"/>
    <property type="molecule type" value="Genomic_DNA"/>
</dbReference>
<evidence type="ECO:0000313" key="4">
    <source>
        <dbReference type="Proteomes" id="UP001243330"/>
    </source>
</evidence>
<evidence type="ECO:0000256" key="1">
    <source>
        <dbReference type="SAM" id="MobiDB-lite"/>
    </source>
</evidence>
<name>A0AAD9EJ45_9PEZI</name>
<sequence length="144" mass="14964">MQACLMVGARLTVTTAGLQALGVSSGTASENPIFWPRASLDDDGELHVGRGTPPDGCAAGAKLASMSSGGILLRFLTAEAILMTDASGVADIPSPLLGLHTWTGRVERKDLVVSMRERPGRRQSEGSATEQNVTVNTPYSPSIG</sequence>
<protein>
    <submittedName>
        <fullName evidence="3">Uncharacterized protein</fullName>
    </submittedName>
</protein>
<accession>A0AAD9EJ45</accession>
<feature type="chain" id="PRO_5042274032" evidence="2">
    <location>
        <begin position="17"/>
        <end position="144"/>
    </location>
</feature>
<evidence type="ECO:0000313" key="3">
    <source>
        <dbReference type="EMBL" id="KAK1846661.1"/>
    </source>
</evidence>
<reference evidence="3" key="1">
    <citation type="submission" date="2023-01" db="EMBL/GenBank/DDBJ databases">
        <title>Colletotrichum chrysophilum M932 genome sequence.</title>
        <authorList>
            <person name="Baroncelli R."/>
        </authorList>
    </citation>
    <scope>NUCLEOTIDE SEQUENCE</scope>
    <source>
        <strain evidence="3">M932</strain>
    </source>
</reference>
<gene>
    <name evidence="3" type="ORF">CCHR01_10699</name>
</gene>
<dbReference type="Proteomes" id="UP001243330">
    <property type="component" value="Unassembled WGS sequence"/>
</dbReference>
<feature type="region of interest" description="Disordered" evidence="1">
    <location>
        <begin position="115"/>
        <end position="144"/>
    </location>
</feature>
<feature type="compositionally biased region" description="Polar residues" evidence="1">
    <location>
        <begin position="125"/>
        <end position="144"/>
    </location>
</feature>